<sequence length="296" mass="33652">MNRWQPLDPARAEIRVLDLQPSQCGTEAISCQMRTTSLRDEPQYEALSYVWGSPDNPKEIHLNGTAHPVTRNLYNALKALRHPDKMRTLWVDAVCINQADLQERNAQVSMMDKVYLQASLVVTFWQKTNMSKSMQTVKSFGKDHTRHYTNSPQALLDFHLNWDAWFFRAWTFQEAVLAQDLVFHADDDSLTLQDLEDYLGSLRQHFLRDGACCVSVAMESQRNLEEPNNPFGATMAVLFGLLDARHELRRKGKQPLLELLNYTAGRSATDPRDLVYAFAGLAHDVPPTTSCATISP</sequence>
<dbReference type="GeneID" id="92042795"/>
<dbReference type="Pfam" id="PF06985">
    <property type="entry name" value="HET"/>
    <property type="match status" value="1"/>
</dbReference>
<name>A0ABR1X4Y0_9PEZI</name>
<evidence type="ECO:0000313" key="3">
    <source>
        <dbReference type="Proteomes" id="UP001433268"/>
    </source>
</evidence>
<feature type="domain" description="Heterokaryon incompatibility" evidence="1">
    <location>
        <begin position="44"/>
        <end position="174"/>
    </location>
</feature>
<evidence type="ECO:0000259" key="1">
    <source>
        <dbReference type="Pfam" id="PF06985"/>
    </source>
</evidence>
<proteinExistence type="predicted"/>
<evidence type="ECO:0000313" key="2">
    <source>
        <dbReference type="EMBL" id="KAK8090459.1"/>
    </source>
</evidence>
<dbReference type="InterPro" id="IPR052895">
    <property type="entry name" value="HetReg/Transcr_Mod"/>
</dbReference>
<keyword evidence="3" id="KW-1185">Reference proteome</keyword>
<dbReference type="EMBL" id="JAQQWN010000004">
    <property type="protein sequence ID" value="KAK8090459.1"/>
    <property type="molecule type" value="Genomic_DNA"/>
</dbReference>
<dbReference type="InterPro" id="IPR010730">
    <property type="entry name" value="HET"/>
</dbReference>
<dbReference type="Proteomes" id="UP001433268">
    <property type="component" value="Unassembled WGS sequence"/>
</dbReference>
<accession>A0ABR1X4Y0</accession>
<organism evidence="2 3">
    <name type="scientific">Apiospora hydei</name>
    <dbReference type="NCBI Taxonomy" id="1337664"/>
    <lineage>
        <taxon>Eukaryota</taxon>
        <taxon>Fungi</taxon>
        <taxon>Dikarya</taxon>
        <taxon>Ascomycota</taxon>
        <taxon>Pezizomycotina</taxon>
        <taxon>Sordariomycetes</taxon>
        <taxon>Xylariomycetidae</taxon>
        <taxon>Amphisphaeriales</taxon>
        <taxon>Apiosporaceae</taxon>
        <taxon>Apiospora</taxon>
    </lineage>
</organism>
<reference evidence="2 3" key="1">
    <citation type="submission" date="2023-01" db="EMBL/GenBank/DDBJ databases">
        <title>Analysis of 21 Apiospora genomes using comparative genomics revels a genus with tremendous synthesis potential of carbohydrate active enzymes and secondary metabolites.</title>
        <authorList>
            <person name="Sorensen T."/>
        </authorList>
    </citation>
    <scope>NUCLEOTIDE SEQUENCE [LARGE SCALE GENOMIC DNA]</scope>
    <source>
        <strain evidence="2 3">CBS 114990</strain>
    </source>
</reference>
<dbReference type="PANTHER" id="PTHR24148:SF82">
    <property type="entry name" value="HETEROKARYON INCOMPATIBILITY DOMAIN-CONTAINING PROTEIN"/>
    <property type="match status" value="1"/>
</dbReference>
<protein>
    <recommendedName>
        <fullName evidence="1">Heterokaryon incompatibility domain-containing protein</fullName>
    </recommendedName>
</protein>
<comment type="caution">
    <text evidence="2">The sequence shown here is derived from an EMBL/GenBank/DDBJ whole genome shotgun (WGS) entry which is preliminary data.</text>
</comment>
<dbReference type="PANTHER" id="PTHR24148">
    <property type="entry name" value="ANKYRIN REPEAT DOMAIN-CONTAINING PROTEIN 39 HOMOLOG-RELATED"/>
    <property type="match status" value="1"/>
</dbReference>
<gene>
    <name evidence="2" type="ORF">PG997_005420</name>
</gene>
<dbReference type="RefSeq" id="XP_066673353.1">
    <property type="nucleotide sequence ID" value="XM_066809735.1"/>
</dbReference>